<evidence type="ECO:0000256" key="3">
    <source>
        <dbReference type="SAM" id="SignalP"/>
    </source>
</evidence>
<sequence length="446" mass="49017">MKSTLLKHTLSLSTLLLLSTSSLMAENSVTEIDTLVLYSQGAKDDSNGDIETKVNHLFTTTNKIYEDSGLNVTLNAVKIEKIEVEDTASTYDVLPNVRKDSEIQALRDSVGADEVVIYRSYANDGLCGLAYYNNGHQAYAYAHVTIDCGGYVTGHEVGHNMHLAHSAKQDPEAGYGRGHGVQDQFTTVMAYSQAYNGPKIYKFSDPALDCNGEPCGIEAGLDNEADAVKEILVQAPIIANFRERVIIDDKNDTEDDSNKPDNNSTDDNNNNDTSDLDTAKKAYEAQIVVVNDAKTELQALNTNIKTVRTNANAIYKTKSEELLTTFRAEKAAAKEVLTAELAKLRANYLTARTEKRAGTITAEQFKAIVAQITADKNSKKTAYKETVATKKADMNAKKTLLKEEKNASIAEAKATRTAFKTEVYLVEVQKLKALKKIYNDLLKANR</sequence>
<keyword evidence="1" id="KW-0175">Coiled coil</keyword>
<feature type="compositionally biased region" description="Low complexity" evidence="2">
    <location>
        <begin position="260"/>
        <end position="273"/>
    </location>
</feature>
<feature type="chain" id="PRO_5028043389" description="Peptidase M12B domain-containing protein" evidence="3">
    <location>
        <begin position="26"/>
        <end position="446"/>
    </location>
</feature>
<dbReference type="Pfam" id="PF13583">
    <property type="entry name" value="Reprolysin_4"/>
    <property type="match status" value="1"/>
</dbReference>
<name>A0A6S6SPD1_9BACT</name>
<feature type="coiled-coil region" evidence="1">
    <location>
        <begin position="290"/>
        <end position="354"/>
    </location>
</feature>
<dbReference type="AlphaFoldDB" id="A0A6S6SPD1"/>
<protein>
    <recommendedName>
        <fullName evidence="5">Peptidase M12B domain-containing protein</fullName>
    </recommendedName>
</protein>
<keyword evidence="3" id="KW-0732">Signal</keyword>
<dbReference type="SUPFAM" id="SSF55486">
    <property type="entry name" value="Metalloproteases ('zincins'), catalytic domain"/>
    <property type="match status" value="1"/>
</dbReference>
<evidence type="ECO:0000313" key="4">
    <source>
        <dbReference type="EMBL" id="CAA6810329.1"/>
    </source>
</evidence>
<dbReference type="EMBL" id="CACVAZ010000063">
    <property type="protein sequence ID" value="CAA6810329.1"/>
    <property type="molecule type" value="Genomic_DNA"/>
</dbReference>
<dbReference type="InterPro" id="IPR024079">
    <property type="entry name" value="MetalloPept_cat_dom_sf"/>
</dbReference>
<organism evidence="4">
    <name type="scientific">uncultured Sulfurovum sp</name>
    <dbReference type="NCBI Taxonomy" id="269237"/>
    <lineage>
        <taxon>Bacteria</taxon>
        <taxon>Pseudomonadati</taxon>
        <taxon>Campylobacterota</taxon>
        <taxon>Epsilonproteobacteria</taxon>
        <taxon>Campylobacterales</taxon>
        <taxon>Sulfurovaceae</taxon>
        <taxon>Sulfurovum</taxon>
        <taxon>environmental samples</taxon>
    </lineage>
</organism>
<dbReference type="GO" id="GO:0008237">
    <property type="term" value="F:metallopeptidase activity"/>
    <property type="evidence" value="ECO:0007669"/>
    <property type="project" value="InterPro"/>
</dbReference>
<evidence type="ECO:0000256" key="2">
    <source>
        <dbReference type="SAM" id="MobiDB-lite"/>
    </source>
</evidence>
<accession>A0A6S6SPD1</accession>
<evidence type="ECO:0000256" key="1">
    <source>
        <dbReference type="SAM" id="Coils"/>
    </source>
</evidence>
<proteinExistence type="predicted"/>
<gene>
    <name evidence="4" type="ORF">HELGO_WM14781</name>
</gene>
<feature type="region of interest" description="Disordered" evidence="2">
    <location>
        <begin position="249"/>
        <end position="276"/>
    </location>
</feature>
<reference evidence="4" key="1">
    <citation type="submission" date="2020-01" db="EMBL/GenBank/DDBJ databases">
        <authorList>
            <person name="Meier V. D."/>
            <person name="Meier V D."/>
        </authorList>
    </citation>
    <scope>NUCLEOTIDE SEQUENCE</scope>
    <source>
        <strain evidence="4">HLG_WM_MAG_02</strain>
    </source>
</reference>
<dbReference type="Gene3D" id="3.40.390.10">
    <property type="entry name" value="Collagenase (Catalytic Domain)"/>
    <property type="match status" value="1"/>
</dbReference>
<feature type="signal peptide" evidence="3">
    <location>
        <begin position="1"/>
        <end position="25"/>
    </location>
</feature>
<evidence type="ECO:0008006" key="5">
    <source>
        <dbReference type="Google" id="ProtNLM"/>
    </source>
</evidence>